<accession>A0A1M5MDD1</accession>
<keyword evidence="1" id="KW-0472">Membrane</keyword>
<evidence type="ECO:0000313" key="3">
    <source>
        <dbReference type="Proteomes" id="UP000184532"/>
    </source>
</evidence>
<keyword evidence="1" id="KW-1133">Transmembrane helix</keyword>
<dbReference type="Proteomes" id="UP000184532">
    <property type="component" value="Unassembled WGS sequence"/>
</dbReference>
<proteinExistence type="predicted"/>
<evidence type="ECO:0000313" key="2">
    <source>
        <dbReference type="EMBL" id="SHG75211.1"/>
    </source>
</evidence>
<keyword evidence="3" id="KW-1185">Reference proteome</keyword>
<gene>
    <name evidence="2" type="ORF">SAMN04488116_2389</name>
</gene>
<sequence>MNVNRGITWSFCIIIKLLLGYLDLIISITTSDRFSPIKVTGRFSESNWFTVPSLEKSLPVKCFGRTINNSLDDSYN</sequence>
<feature type="transmembrane region" description="Helical" evidence="1">
    <location>
        <begin position="6"/>
        <end position="28"/>
    </location>
</feature>
<reference evidence="3" key="1">
    <citation type="submission" date="2016-11" db="EMBL/GenBank/DDBJ databases">
        <authorList>
            <person name="Varghese N."/>
            <person name="Submissions S."/>
        </authorList>
    </citation>
    <scope>NUCLEOTIDE SEQUENCE [LARGE SCALE GENOMIC DNA]</scope>
    <source>
        <strain evidence="3">DSM 22638</strain>
    </source>
</reference>
<name>A0A1M5MDD1_9FLAO</name>
<evidence type="ECO:0000256" key="1">
    <source>
        <dbReference type="SAM" id="Phobius"/>
    </source>
</evidence>
<protein>
    <submittedName>
        <fullName evidence="2">Uncharacterized protein</fullName>
    </submittedName>
</protein>
<keyword evidence="1" id="KW-0812">Transmembrane</keyword>
<organism evidence="2 3">
    <name type="scientific">Flagellimonas flava</name>
    <dbReference type="NCBI Taxonomy" id="570519"/>
    <lineage>
        <taxon>Bacteria</taxon>
        <taxon>Pseudomonadati</taxon>
        <taxon>Bacteroidota</taxon>
        <taxon>Flavobacteriia</taxon>
        <taxon>Flavobacteriales</taxon>
        <taxon>Flavobacteriaceae</taxon>
        <taxon>Flagellimonas</taxon>
    </lineage>
</organism>
<dbReference type="AlphaFoldDB" id="A0A1M5MDD1"/>
<dbReference type="EMBL" id="FQWL01000003">
    <property type="protein sequence ID" value="SHG75211.1"/>
    <property type="molecule type" value="Genomic_DNA"/>
</dbReference>